<feature type="transmembrane region" description="Helical" evidence="1">
    <location>
        <begin position="67"/>
        <end position="84"/>
    </location>
</feature>
<protein>
    <recommendedName>
        <fullName evidence="2">DUF8153 domain-containing protein</fullName>
    </recommendedName>
</protein>
<evidence type="ECO:0000313" key="5">
    <source>
        <dbReference type="Proteomes" id="UP001596368"/>
    </source>
</evidence>
<name>A0ABD5XQZ9_9EURY</name>
<organism evidence="3 5">
    <name type="scientific">Halobaculum litoreum</name>
    <dbReference type="NCBI Taxonomy" id="3031998"/>
    <lineage>
        <taxon>Archaea</taxon>
        <taxon>Methanobacteriati</taxon>
        <taxon>Methanobacteriota</taxon>
        <taxon>Stenosarchaea group</taxon>
        <taxon>Halobacteria</taxon>
        <taxon>Halobacteriales</taxon>
        <taxon>Haloferacaceae</taxon>
        <taxon>Halobaculum</taxon>
    </lineage>
</organism>
<comment type="caution">
    <text evidence="3">The sequence shown here is derived from an EMBL/GenBank/DDBJ whole genome shotgun (WGS) entry which is preliminary data.</text>
</comment>
<reference evidence="3" key="3">
    <citation type="submission" date="2024-09" db="EMBL/GenBank/DDBJ databases">
        <authorList>
            <person name="Sun Q."/>
        </authorList>
    </citation>
    <scope>NUCLEOTIDE SEQUENCE</scope>
    <source>
        <strain evidence="3">NBRC 112578</strain>
    </source>
</reference>
<dbReference type="GeneID" id="81123532"/>
<keyword evidence="1" id="KW-0812">Transmembrane</keyword>
<evidence type="ECO:0000259" key="2">
    <source>
        <dbReference type="Pfam" id="PF26480"/>
    </source>
</evidence>
<gene>
    <name evidence="3" type="ORF">ACFQRB_16295</name>
    <name evidence="4" type="ORF">ACFQRB_17435</name>
</gene>
<evidence type="ECO:0000313" key="4">
    <source>
        <dbReference type="EMBL" id="MFC7137759.1"/>
    </source>
</evidence>
<feature type="domain" description="DUF8153" evidence="2">
    <location>
        <begin position="19"/>
        <end position="108"/>
    </location>
</feature>
<sequence>MHPALRYAVSLTVGLLVTATAVEVASEDHLLAMSLFPLYVTVTSMVVTHRRAFVALNRAAAPARKRAAIVGGVGALTGMFLLQASIPAGIAGFGLLFLGMATVVADFEDL</sequence>
<evidence type="ECO:0000313" key="3">
    <source>
        <dbReference type="EMBL" id="MFC7137583.1"/>
    </source>
</evidence>
<dbReference type="EMBL" id="JBHSZG010000002">
    <property type="protein sequence ID" value="MFC7137583.1"/>
    <property type="molecule type" value="Genomic_DNA"/>
</dbReference>
<reference evidence="3" key="1">
    <citation type="journal article" date="2014" name="Int. J. Syst. Evol. Microbiol.">
        <title>Complete genome sequence of Corynebacterium casei LMG S-19264T (=DSM 44701T), isolated from a smear-ripened cheese.</title>
        <authorList>
            <consortium name="US DOE Joint Genome Institute (JGI-PGF)"/>
            <person name="Walter F."/>
            <person name="Albersmeier A."/>
            <person name="Kalinowski J."/>
            <person name="Ruckert C."/>
        </authorList>
    </citation>
    <scope>NUCLEOTIDE SEQUENCE [LARGE SCALE GENOMIC DNA]</scope>
    <source>
        <strain evidence="3">NBRC 112578</strain>
    </source>
</reference>
<dbReference type="RefSeq" id="WP_284014772.1">
    <property type="nucleotide sequence ID" value="NZ_CP126157.1"/>
</dbReference>
<dbReference type="EMBL" id="JBHSZG010000002">
    <property type="protein sequence ID" value="MFC7137759.1"/>
    <property type="molecule type" value="Genomic_DNA"/>
</dbReference>
<keyword evidence="1" id="KW-1133">Transmembrane helix</keyword>
<keyword evidence="5" id="KW-1185">Reference proteome</keyword>
<evidence type="ECO:0000256" key="1">
    <source>
        <dbReference type="SAM" id="Phobius"/>
    </source>
</evidence>
<dbReference type="InterPro" id="IPR058466">
    <property type="entry name" value="DUF8153"/>
</dbReference>
<dbReference type="AlphaFoldDB" id="A0ABD5XQZ9"/>
<dbReference type="Pfam" id="PF26480">
    <property type="entry name" value="DUF8153"/>
    <property type="match status" value="1"/>
</dbReference>
<dbReference type="Proteomes" id="UP001596368">
    <property type="component" value="Unassembled WGS sequence"/>
</dbReference>
<accession>A0ABD5XQZ9</accession>
<reference evidence="5" key="2">
    <citation type="journal article" date="2019" name="Int. J. Syst. Evol. Microbiol.">
        <title>The Global Catalogue of Microorganisms (GCM) 10K type strain sequencing project: providing services to taxonomists for standard genome sequencing and annotation.</title>
        <authorList>
            <consortium name="The Broad Institute Genomics Platform"/>
            <consortium name="The Broad Institute Genome Sequencing Center for Infectious Disease"/>
            <person name="Wu L."/>
            <person name="Ma J."/>
        </authorList>
    </citation>
    <scope>NUCLEOTIDE SEQUENCE [LARGE SCALE GENOMIC DNA]</scope>
    <source>
        <strain evidence="5">DT92</strain>
    </source>
</reference>
<proteinExistence type="predicted"/>
<keyword evidence="1" id="KW-0472">Membrane</keyword>
<feature type="transmembrane region" description="Helical" evidence="1">
    <location>
        <begin position="31"/>
        <end position="47"/>
    </location>
</feature>